<dbReference type="PANTHER" id="PTHR33908:SF11">
    <property type="entry name" value="MEMBRANE PROTEIN"/>
    <property type="match status" value="1"/>
</dbReference>
<feature type="transmembrane region" description="Helical" evidence="8">
    <location>
        <begin position="65"/>
        <end position="85"/>
    </location>
</feature>
<reference evidence="10 11" key="1">
    <citation type="journal article" date="2015" name="Infect. Genet. Evol.">
        <title>Genomic sequences of six botulinum neurotoxin-producing strains representing three clostridial species illustrate the mobility and diversity of botulinum neurotoxin genes.</title>
        <authorList>
            <person name="Smith T.J."/>
            <person name="Hill K.K."/>
            <person name="Xie G."/>
            <person name="Foley B.T."/>
            <person name="Williamson C.H."/>
            <person name="Foster J.T."/>
            <person name="Johnson S.L."/>
            <person name="Chertkov O."/>
            <person name="Teshima H."/>
            <person name="Gibbons H.S."/>
            <person name="Johnsky L.A."/>
            <person name="Karavis M.A."/>
            <person name="Smith L.A."/>
        </authorList>
    </citation>
    <scope>NUCLEOTIDE SEQUENCE [LARGE SCALE GENOMIC DNA]</scope>
    <source>
        <strain evidence="10">Sullivan</strain>
    </source>
</reference>
<accession>A0A0A7FSR9</accession>
<dbReference type="GO" id="GO:0009103">
    <property type="term" value="P:lipopolysaccharide biosynthetic process"/>
    <property type="evidence" value="ECO:0007669"/>
    <property type="project" value="UniProtKB-ARBA"/>
</dbReference>
<feature type="transmembrane region" description="Helical" evidence="8">
    <location>
        <begin position="264"/>
        <end position="283"/>
    </location>
</feature>
<keyword evidence="11" id="KW-1185">Reference proteome</keyword>
<keyword evidence="6 8" id="KW-1133">Transmembrane helix</keyword>
<feature type="transmembrane region" description="Helical" evidence="8">
    <location>
        <begin position="97"/>
        <end position="117"/>
    </location>
</feature>
<feature type="transmembrane region" description="Helical" evidence="8">
    <location>
        <begin position="456"/>
        <end position="472"/>
    </location>
</feature>
<gene>
    <name evidence="10" type="ORF">U729_858</name>
</gene>
<sequence length="502" mass="57088">MIQLYLLNSVDNYESINSGGIKYMEIKKFKNGFTTFVGAALKPLILILVLTAIGSVKAYYKGIDLSAFIAIIFALSTIVLGYLLLKNKILTNKSKLIIVLLWAFIVRVLWLININTVPVSDFNTMYESAKSVLQGNYDMMWGTGYIARFPHLTVMTMYMALMLKIFPNALFAMKIVNLILGVVTVYLIYLISREIFEEKKYALVGALISSIFPPFISYTGVFCTENIAIPFYLVSIYIFLLACKKKVKPYMFILSGALLSIGNLFRMVAVIALVAFVMYIIIYTDNKVKEKLKNILMIIISFVLVLVIASSTLRAFKITENNLWKGREPAITIILKGTNVEYGGRWNPDDAAIPEKYNFDYDAIDKACKDKIYERLTTTPISTLASFYLSKYAVQWSEGDLSGIFWSQLNVPDDGIIVKFDAGGKVVEQVVYAIILILVFIGLFNKKRYKEHSEINLFYIIFCGYGLFYLATEMQSRYSYIVCWLFIILAISGFEKIKKFKN</sequence>
<dbReference type="AlphaFoldDB" id="A0A0A7FSR9"/>
<evidence type="ECO:0000256" key="8">
    <source>
        <dbReference type="SAM" id="Phobius"/>
    </source>
</evidence>
<protein>
    <submittedName>
        <fullName evidence="10">Dolichyl-phosphate-mannose-mannosyltransferase family protein</fullName>
    </submittedName>
</protein>
<keyword evidence="3 10" id="KW-0328">Glycosyltransferase</keyword>
<proteinExistence type="predicted"/>
<keyword evidence="5 8" id="KW-0812">Transmembrane</keyword>
<evidence type="ECO:0000256" key="1">
    <source>
        <dbReference type="ARBA" id="ARBA00004651"/>
    </source>
</evidence>
<keyword evidence="4 10" id="KW-0808">Transferase</keyword>
<feature type="transmembrane region" description="Helical" evidence="8">
    <location>
        <begin position="295"/>
        <end position="316"/>
    </location>
</feature>
<feature type="domain" description="Glycosyltransferase RgtA/B/C/D-like" evidence="9">
    <location>
        <begin position="158"/>
        <end position="306"/>
    </location>
</feature>
<organism evidence="10 11">
    <name type="scientific">Clostridium baratii str. Sullivan</name>
    <dbReference type="NCBI Taxonomy" id="1415775"/>
    <lineage>
        <taxon>Bacteria</taxon>
        <taxon>Bacillati</taxon>
        <taxon>Bacillota</taxon>
        <taxon>Clostridia</taxon>
        <taxon>Eubacteriales</taxon>
        <taxon>Clostridiaceae</taxon>
        <taxon>Clostridium</taxon>
    </lineage>
</organism>
<name>A0A0A7FSR9_9CLOT</name>
<evidence type="ECO:0000256" key="6">
    <source>
        <dbReference type="ARBA" id="ARBA00022989"/>
    </source>
</evidence>
<evidence type="ECO:0000256" key="4">
    <source>
        <dbReference type="ARBA" id="ARBA00022679"/>
    </source>
</evidence>
<evidence type="ECO:0000313" key="11">
    <source>
        <dbReference type="Proteomes" id="UP000030635"/>
    </source>
</evidence>
<dbReference type="HOGENOM" id="CLU_041400_1_0_9"/>
<evidence type="ECO:0000256" key="2">
    <source>
        <dbReference type="ARBA" id="ARBA00022475"/>
    </source>
</evidence>
<keyword evidence="7 8" id="KW-0472">Membrane</keyword>
<evidence type="ECO:0000256" key="3">
    <source>
        <dbReference type="ARBA" id="ARBA00022676"/>
    </source>
</evidence>
<dbReference type="InterPro" id="IPR050297">
    <property type="entry name" value="LipidA_mod_glycosyltrf_83"/>
</dbReference>
<dbReference type="eggNOG" id="COG5305">
    <property type="taxonomic scope" value="Bacteria"/>
</dbReference>
<feature type="transmembrane region" description="Helical" evidence="8">
    <location>
        <begin position="478"/>
        <end position="494"/>
    </location>
</feature>
<dbReference type="PANTHER" id="PTHR33908">
    <property type="entry name" value="MANNOSYLTRANSFERASE YKCB-RELATED"/>
    <property type="match status" value="1"/>
</dbReference>
<dbReference type="EMBL" id="CP006905">
    <property type="protein sequence ID" value="AIY82608.1"/>
    <property type="molecule type" value="Genomic_DNA"/>
</dbReference>
<dbReference type="GO" id="GO:0016763">
    <property type="term" value="F:pentosyltransferase activity"/>
    <property type="evidence" value="ECO:0007669"/>
    <property type="project" value="TreeGrafter"/>
</dbReference>
<dbReference type="KEGG" id="cbv:U729_858"/>
<dbReference type="STRING" id="1561.NPD11_2134"/>
<evidence type="ECO:0000256" key="5">
    <source>
        <dbReference type="ARBA" id="ARBA00022692"/>
    </source>
</evidence>
<dbReference type="InterPro" id="IPR038731">
    <property type="entry name" value="RgtA/B/C-like"/>
</dbReference>
<dbReference type="Proteomes" id="UP000030635">
    <property type="component" value="Chromosome"/>
</dbReference>
<keyword evidence="2" id="KW-1003">Cell membrane</keyword>
<feature type="transmembrane region" description="Helical" evidence="8">
    <location>
        <begin position="227"/>
        <end position="243"/>
    </location>
</feature>
<dbReference type="Pfam" id="PF13231">
    <property type="entry name" value="PMT_2"/>
    <property type="match status" value="1"/>
</dbReference>
<comment type="subcellular location">
    <subcellularLocation>
        <location evidence="1">Cell membrane</location>
        <topology evidence="1">Multi-pass membrane protein</topology>
    </subcellularLocation>
</comment>
<dbReference type="GO" id="GO:0005886">
    <property type="term" value="C:plasma membrane"/>
    <property type="evidence" value="ECO:0007669"/>
    <property type="project" value="UniProtKB-SubCell"/>
</dbReference>
<feature type="transmembrane region" description="Helical" evidence="8">
    <location>
        <begin position="165"/>
        <end position="189"/>
    </location>
</feature>
<feature type="transmembrane region" description="Helical" evidence="8">
    <location>
        <begin position="32"/>
        <end position="53"/>
    </location>
</feature>
<evidence type="ECO:0000256" key="7">
    <source>
        <dbReference type="ARBA" id="ARBA00023136"/>
    </source>
</evidence>
<evidence type="ECO:0000313" key="10">
    <source>
        <dbReference type="EMBL" id="AIY82608.1"/>
    </source>
</evidence>
<evidence type="ECO:0000259" key="9">
    <source>
        <dbReference type="Pfam" id="PF13231"/>
    </source>
</evidence>